<sequence length="433" mass="51214">MILTSLHINVVELTLTESKMSDSDYDDDIFDLLPKKAKETEKSSFKKEKLPEIPRLKHIAGIDTSSYTLLDKSQELFKLHDEDQKKANEKNKKELEFENEVLKKHFHPNVLKSKSFTDWVKDSHRNDKLPLDFHYFKEWITDKQEEEIGYCFKVSEEKFLKTLDEDIIESFQFQNSLTLLKIKDICSNLGLNTDFNKKIELQDLKMDYKHPIQEFTKFNLKFTKLINHITTQEKFNEEFSQYIISTICYILLDHNYTKHSSSEQALKWIISLKEWGTSTEKFIEIFISITDDFKFLNRLVTFLNGSSNDSRIFELRSKLSYLIICKGLDIKLDFNLMKSHDEIFVNIVENLSTFSIDSNSKSEEYFEKIWLSFLNLSYFIRSNGDSKIYAKLKKQLIKIQSNLNTNHQNFNQSVFKSILLLMINLINTIENIY</sequence>
<name>A0A9P8PH12_9ASCO</name>
<dbReference type="Proteomes" id="UP000769528">
    <property type="component" value="Unassembled WGS sequence"/>
</dbReference>
<reference evidence="1" key="2">
    <citation type="submission" date="2021-01" db="EMBL/GenBank/DDBJ databases">
        <authorList>
            <person name="Schikora-Tamarit M.A."/>
        </authorList>
    </citation>
    <scope>NUCLEOTIDE SEQUENCE</scope>
    <source>
        <strain evidence="1">CBS6341</strain>
    </source>
</reference>
<gene>
    <name evidence="1" type="ORF">WICMUC_004469</name>
</gene>
<comment type="caution">
    <text evidence="1">The sequence shown here is derived from an EMBL/GenBank/DDBJ whole genome shotgun (WGS) entry which is preliminary data.</text>
</comment>
<dbReference type="EMBL" id="JAEUBF010001233">
    <property type="protein sequence ID" value="KAH3672068.1"/>
    <property type="molecule type" value="Genomic_DNA"/>
</dbReference>
<protein>
    <submittedName>
        <fullName evidence="1">Uncharacterized protein</fullName>
    </submittedName>
</protein>
<evidence type="ECO:0000313" key="1">
    <source>
        <dbReference type="EMBL" id="KAH3672068.1"/>
    </source>
</evidence>
<proteinExistence type="predicted"/>
<evidence type="ECO:0000313" key="2">
    <source>
        <dbReference type="Proteomes" id="UP000769528"/>
    </source>
</evidence>
<accession>A0A9P8PH12</accession>
<organism evidence="1 2">
    <name type="scientific">Wickerhamomyces mucosus</name>
    <dbReference type="NCBI Taxonomy" id="1378264"/>
    <lineage>
        <taxon>Eukaryota</taxon>
        <taxon>Fungi</taxon>
        <taxon>Dikarya</taxon>
        <taxon>Ascomycota</taxon>
        <taxon>Saccharomycotina</taxon>
        <taxon>Saccharomycetes</taxon>
        <taxon>Phaffomycetales</taxon>
        <taxon>Wickerhamomycetaceae</taxon>
        <taxon>Wickerhamomyces</taxon>
    </lineage>
</organism>
<reference evidence="1" key="1">
    <citation type="journal article" date="2021" name="Open Biol.">
        <title>Shared evolutionary footprints suggest mitochondrial oxidative damage underlies multiple complex I losses in fungi.</title>
        <authorList>
            <person name="Schikora-Tamarit M.A."/>
            <person name="Marcet-Houben M."/>
            <person name="Nosek J."/>
            <person name="Gabaldon T."/>
        </authorList>
    </citation>
    <scope>NUCLEOTIDE SEQUENCE</scope>
    <source>
        <strain evidence="1">CBS6341</strain>
    </source>
</reference>
<keyword evidence="2" id="KW-1185">Reference proteome</keyword>
<dbReference type="AlphaFoldDB" id="A0A9P8PH12"/>